<dbReference type="AlphaFoldDB" id="A0A6I6GC88"/>
<keyword evidence="2" id="KW-0269">Exonuclease</keyword>
<name>A0A6I6GC88_9BACT</name>
<reference evidence="2 3" key="1">
    <citation type="submission" date="2019-11" db="EMBL/GenBank/DDBJ databases">
        <authorList>
            <person name="Im W.T."/>
        </authorList>
    </citation>
    <scope>NUCLEOTIDE SEQUENCE [LARGE SCALE GENOMIC DNA]</scope>
    <source>
        <strain evidence="2 3">SB-02</strain>
    </source>
</reference>
<dbReference type="Proteomes" id="UP000426027">
    <property type="component" value="Chromosome"/>
</dbReference>
<feature type="domain" description="Predicted 3'-5' exonuclease PolB-like" evidence="1">
    <location>
        <begin position="61"/>
        <end position="229"/>
    </location>
</feature>
<dbReference type="EMBL" id="CP046566">
    <property type="protein sequence ID" value="QGW30074.1"/>
    <property type="molecule type" value="Genomic_DNA"/>
</dbReference>
<evidence type="ECO:0000313" key="2">
    <source>
        <dbReference type="EMBL" id="QGW30074.1"/>
    </source>
</evidence>
<dbReference type="InterPro" id="IPR036397">
    <property type="entry name" value="RNaseH_sf"/>
</dbReference>
<gene>
    <name evidence="2" type="ORF">GLV81_13755</name>
</gene>
<dbReference type="Pfam" id="PF10108">
    <property type="entry name" value="DNA_pol_B_exo2"/>
    <property type="match status" value="1"/>
</dbReference>
<dbReference type="InterPro" id="IPR019288">
    <property type="entry name" value="3'-5'_exonuclease_PolB-like"/>
</dbReference>
<keyword evidence="2" id="KW-0540">Nuclease</keyword>
<accession>A0A6I6GC88</accession>
<protein>
    <submittedName>
        <fullName evidence="2">3'-5' exonuclease</fullName>
    </submittedName>
</protein>
<keyword evidence="2" id="KW-0378">Hydrolase</keyword>
<dbReference type="GO" id="GO:0004527">
    <property type="term" value="F:exonuclease activity"/>
    <property type="evidence" value="ECO:0007669"/>
    <property type="project" value="UniProtKB-KW"/>
</dbReference>
<dbReference type="Gene3D" id="3.30.420.10">
    <property type="entry name" value="Ribonuclease H-like superfamily/Ribonuclease H"/>
    <property type="match status" value="1"/>
</dbReference>
<keyword evidence="3" id="KW-1185">Reference proteome</keyword>
<sequence length="241" mass="27850">MQIPQPEQCIFIDIETVSQQPDFKQLPAEWQSLFEEKTSWLQTENSTPESLYQEKAAIMAEFGKIICISVGYLRKDAAGKFELRLKSFYGDDEAVVLTMFVQSVTQLMQARKMRMWFAGHNIREFDIPYICRRLLVQGQSLPQWLDFQALKPWDVPLLDTLQLWKFGDYKHFTSLKLLAACLGIASPKQDLDGSMVGNAYWQEKALDKIVSYCQRDVLTVAQLLLRFSQLPLLNDEQVVVQ</sequence>
<evidence type="ECO:0000259" key="1">
    <source>
        <dbReference type="Pfam" id="PF10108"/>
    </source>
</evidence>
<dbReference type="SUPFAM" id="SSF53098">
    <property type="entry name" value="Ribonuclease H-like"/>
    <property type="match status" value="1"/>
</dbReference>
<dbReference type="InterPro" id="IPR012337">
    <property type="entry name" value="RNaseH-like_sf"/>
</dbReference>
<dbReference type="GO" id="GO:0003676">
    <property type="term" value="F:nucleic acid binding"/>
    <property type="evidence" value="ECO:0007669"/>
    <property type="project" value="InterPro"/>
</dbReference>
<proteinExistence type="predicted"/>
<dbReference type="KEGG" id="fls:GLV81_13755"/>
<organism evidence="2 3">
    <name type="scientific">Phnomibacter ginsenosidimutans</name>
    <dbReference type="NCBI Taxonomy" id="2676868"/>
    <lineage>
        <taxon>Bacteria</taxon>
        <taxon>Pseudomonadati</taxon>
        <taxon>Bacteroidota</taxon>
        <taxon>Chitinophagia</taxon>
        <taxon>Chitinophagales</taxon>
        <taxon>Chitinophagaceae</taxon>
        <taxon>Phnomibacter</taxon>
    </lineage>
</organism>
<evidence type="ECO:0000313" key="3">
    <source>
        <dbReference type="Proteomes" id="UP000426027"/>
    </source>
</evidence>